<dbReference type="Gene3D" id="3.30.310.130">
    <property type="entry name" value="Ubiquitin-related"/>
    <property type="match status" value="1"/>
</dbReference>
<sequence>MDLKRGRGLSTRLNAEQRFKQQRSEISNIDVSNVNSCKFVGTGTFDCPVNLDDDDDFSAQPNSDKKNILEDDDINEIQEVSNAPIIVDPDNIFLTPGQIKIGQYDQHPTDQIVFFKENQIEITIPFYFLSPNTTLVKKEHMVIIEIPYKNIKEFVVSCFNKFINIDILLNEFSYKKLWLTKITALKNFEYGISNSISFFVIPRDQFEAMKPFIEKKSSNLRLSMEIEDHSKMDKVIALYPHIKSTKEFVNNRDIVKITYSDKSRLEPSQYLNDSIIDFYIRYIKDHYVLDIDKTKFYFFSTFFYNIIGSHSNSNTAYTRISKWTKNVDIFSFDFLFIPICLNSHWTLLIISFPCQEFETATETNKPLIIFLDSLNSQSLLVITKKIREYLTIEWKHKKSDPSNGTIPERVFTSKNLPLVRANVPKQDNLFDCGVFLLHYIELFCRNPETNFNDPLNRPHWFTCEEITTKREKIKNIIETLEEEQKDDFTPSKKSTATQEKESNNNEKDVEIEKDIEMDDGLEKEDKKENQKEDRAENDIINGNNSILHQNEIKQQEEIKKDDIKQDKIKEETAQDENKQVEQQNDIKQDQVKEDTIQDENKQVEQQNENNQTKQNE</sequence>
<dbReference type="PANTHER" id="PTHR47764:SF2">
    <property type="entry name" value="UBIQUITIN-LIKE PROTEASE FAMILY PROFILE DOMAIN-CONTAINING PROTEIN"/>
    <property type="match status" value="1"/>
</dbReference>
<dbReference type="Gene3D" id="1.10.418.20">
    <property type="match status" value="1"/>
</dbReference>
<evidence type="ECO:0000256" key="1">
    <source>
        <dbReference type="ARBA" id="ARBA00005234"/>
    </source>
</evidence>
<comment type="similarity">
    <text evidence="1">Belongs to the peptidase C48 family.</text>
</comment>
<dbReference type="eggNOG" id="KOG0779">
    <property type="taxonomic scope" value="Eukaryota"/>
</dbReference>
<dbReference type="OMA" id="RENDNPI"/>
<evidence type="ECO:0000313" key="6">
    <source>
        <dbReference type="EMBL" id="EGC36291.1"/>
    </source>
</evidence>
<dbReference type="PANTHER" id="PTHR47764">
    <property type="entry name" value="UBIQUITIN-LIKE-SPECIFIC PROTEASE 2B-RELATED"/>
    <property type="match status" value="1"/>
</dbReference>
<evidence type="ECO:0000256" key="2">
    <source>
        <dbReference type="ARBA" id="ARBA00022670"/>
    </source>
</evidence>
<dbReference type="InterPro" id="IPR038765">
    <property type="entry name" value="Papain-like_cys_pep_sf"/>
</dbReference>
<dbReference type="GeneID" id="10500906"/>
<dbReference type="STRING" id="5786.F0ZID8"/>
<keyword evidence="2" id="KW-0645">Protease</keyword>
<keyword evidence="3" id="KW-0378">Hydrolase</keyword>
<dbReference type="GO" id="GO:0016929">
    <property type="term" value="F:deSUMOylase activity"/>
    <property type="evidence" value="ECO:0000318"/>
    <property type="project" value="GO_Central"/>
</dbReference>
<dbReference type="SUPFAM" id="SSF54001">
    <property type="entry name" value="Cysteine proteinases"/>
    <property type="match status" value="1"/>
</dbReference>
<dbReference type="InParanoid" id="F0ZID8"/>
<evidence type="ECO:0000256" key="4">
    <source>
        <dbReference type="SAM" id="MobiDB-lite"/>
    </source>
</evidence>
<keyword evidence="7" id="KW-1185">Reference proteome</keyword>
<dbReference type="GO" id="GO:0005634">
    <property type="term" value="C:nucleus"/>
    <property type="evidence" value="ECO:0000318"/>
    <property type="project" value="GO_Central"/>
</dbReference>
<dbReference type="Pfam" id="PF02902">
    <property type="entry name" value="Peptidase_C48"/>
    <property type="match status" value="1"/>
</dbReference>
<feature type="domain" description="Ubiquitin-like protease family profile" evidence="5">
    <location>
        <begin position="255"/>
        <end position="443"/>
    </location>
</feature>
<feature type="compositionally biased region" description="Basic and acidic residues" evidence="4">
    <location>
        <begin position="523"/>
        <end position="537"/>
    </location>
</feature>
<dbReference type="Proteomes" id="UP000001064">
    <property type="component" value="Unassembled WGS sequence"/>
</dbReference>
<protein>
    <recommendedName>
        <fullName evidence="5">Ubiquitin-like protease family profile domain-containing protein</fullName>
    </recommendedName>
</protein>
<dbReference type="InterPro" id="IPR003653">
    <property type="entry name" value="Peptidase_C48_C"/>
</dbReference>
<dbReference type="PROSITE" id="PS50600">
    <property type="entry name" value="ULP_PROTEASE"/>
    <property type="match status" value="1"/>
</dbReference>
<feature type="compositionally biased region" description="Basic and acidic residues" evidence="4">
    <location>
        <begin position="498"/>
        <end position="514"/>
    </location>
</feature>
<dbReference type="KEGG" id="dpp:DICPUDRAFT_32083"/>
<dbReference type="AlphaFoldDB" id="F0ZID8"/>
<accession>F0ZID8</accession>
<evidence type="ECO:0000313" key="7">
    <source>
        <dbReference type="Proteomes" id="UP000001064"/>
    </source>
</evidence>
<dbReference type="EMBL" id="GL871031">
    <property type="protein sequence ID" value="EGC36291.1"/>
    <property type="molecule type" value="Genomic_DNA"/>
</dbReference>
<dbReference type="GO" id="GO:0006508">
    <property type="term" value="P:proteolysis"/>
    <property type="evidence" value="ECO:0007669"/>
    <property type="project" value="UniProtKB-KW"/>
</dbReference>
<evidence type="ECO:0000259" key="5">
    <source>
        <dbReference type="PROSITE" id="PS50600"/>
    </source>
</evidence>
<feature type="compositionally biased region" description="Low complexity" evidence="4">
    <location>
        <begin position="603"/>
        <end position="616"/>
    </location>
</feature>
<reference evidence="7" key="1">
    <citation type="journal article" date="2011" name="Genome Biol.">
        <title>Comparative genomics of the social amoebae Dictyostelium discoideum and Dictyostelium purpureum.</title>
        <authorList>
            <consortium name="US DOE Joint Genome Institute (JGI-PGF)"/>
            <person name="Sucgang R."/>
            <person name="Kuo A."/>
            <person name="Tian X."/>
            <person name="Salerno W."/>
            <person name="Parikh A."/>
            <person name="Feasley C.L."/>
            <person name="Dalin E."/>
            <person name="Tu H."/>
            <person name="Huang E."/>
            <person name="Barry K."/>
            <person name="Lindquist E."/>
            <person name="Shapiro H."/>
            <person name="Bruce D."/>
            <person name="Schmutz J."/>
            <person name="Salamov A."/>
            <person name="Fey P."/>
            <person name="Gaudet P."/>
            <person name="Anjard C."/>
            <person name="Babu M.M."/>
            <person name="Basu S."/>
            <person name="Bushmanova Y."/>
            <person name="van der Wel H."/>
            <person name="Katoh-Kurasawa M."/>
            <person name="Dinh C."/>
            <person name="Coutinho P.M."/>
            <person name="Saito T."/>
            <person name="Elias M."/>
            <person name="Schaap P."/>
            <person name="Kay R.R."/>
            <person name="Henrissat B."/>
            <person name="Eichinger L."/>
            <person name="Rivero F."/>
            <person name="Putnam N.H."/>
            <person name="West C.M."/>
            <person name="Loomis W.F."/>
            <person name="Chisholm R.L."/>
            <person name="Shaulsky G."/>
            <person name="Strassmann J.E."/>
            <person name="Queller D.C."/>
            <person name="Kuspa A."/>
            <person name="Grigoriev I.V."/>
        </authorList>
    </citation>
    <scope>NUCLEOTIDE SEQUENCE [LARGE SCALE GENOMIC DNA]</scope>
    <source>
        <strain evidence="7">QSDP1</strain>
    </source>
</reference>
<gene>
    <name evidence="6" type="ORF">DICPUDRAFT_32083</name>
</gene>
<name>F0ZID8_DICPU</name>
<dbReference type="RefSeq" id="XP_003287169.1">
    <property type="nucleotide sequence ID" value="XM_003287121.1"/>
</dbReference>
<dbReference type="GO" id="GO:0016926">
    <property type="term" value="P:protein desumoylation"/>
    <property type="evidence" value="ECO:0000318"/>
    <property type="project" value="GO_Central"/>
</dbReference>
<dbReference type="OrthoDB" id="442460at2759"/>
<evidence type="ECO:0000256" key="3">
    <source>
        <dbReference type="ARBA" id="ARBA00022801"/>
    </source>
</evidence>
<dbReference type="VEuPathDB" id="AmoebaDB:DICPUDRAFT_32083"/>
<organism evidence="6 7">
    <name type="scientific">Dictyostelium purpureum</name>
    <name type="common">Slime mold</name>
    <dbReference type="NCBI Taxonomy" id="5786"/>
    <lineage>
        <taxon>Eukaryota</taxon>
        <taxon>Amoebozoa</taxon>
        <taxon>Evosea</taxon>
        <taxon>Eumycetozoa</taxon>
        <taxon>Dictyostelia</taxon>
        <taxon>Dictyosteliales</taxon>
        <taxon>Dictyosteliaceae</taxon>
        <taxon>Dictyostelium</taxon>
    </lineage>
</organism>
<proteinExistence type="inferred from homology"/>
<feature type="region of interest" description="Disordered" evidence="4">
    <location>
        <begin position="481"/>
        <end position="616"/>
    </location>
</feature>
<feature type="compositionally biased region" description="Basic and acidic residues" evidence="4">
    <location>
        <begin position="550"/>
        <end position="602"/>
    </location>
</feature>